<comment type="catalytic activity">
    <reaction evidence="6 9">
        <text>phosphonoacetaldehyde + H2O = acetaldehyde + phosphate + H(+)</text>
        <dbReference type="Rhea" id="RHEA:18905"/>
        <dbReference type="ChEBI" id="CHEBI:15343"/>
        <dbReference type="ChEBI" id="CHEBI:15377"/>
        <dbReference type="ChEBI" id="CHEBI:15378"/>
        <dbReference type="ChEBI" id="CHEBI:43474"/>
        <dbReference type="ChEBI" id="CHEBI:58383"/>
        <dbReference type="EC" id="3.11.1.1"/>
    </reaction>
</comment>
<feature type="binding site" evidence="9">
    <location>
        <position position="8"/>
    </location>
    <ligand>
        <name>Mg(2+)</name>
        <dbReference type="ChEBI" id="CHEBI:18420"/>
    </ligand>
</feature>
<dbReference type="FunFam" id="1.10.150.240:FF:000006">
    <property type="entry name" value="Phosphonoacetaldehyde hydrolase"/>
    <property type="match status" value="1"/>
</dbReference>
<dbReference type="SUPFAM" id="SSF56784">
    <property type="entry name" value="HAD-like"/>
    <property type="match status" value="1"/>
</dbReference>
<dbReference type="Gene3D" id="1.10.150.240">
    <property type="entry name" value="Putative phosphatase, domain 2"/>
    <property type="match status" value="1"/>
</dbReference>
<dbReference type="GO" id="GO:0005829">
    <property type="term" value="C:cytosol"/>
    <property type="evidence" value="ECO:0007669"/>
    <property type="project" value="TreeGrafter"/>
</dbReference>
<proteinExistence type="inferred from homology"/>
<dbReference type="AlphaFoldDB" id="A0A329MKI0"/>
<dbReference type="InterPro" id="IPR023198">
    <property type="entry name" value="PGP-like_dom2"/>
</dbReference>
<evidence type="ECO:0000256" key="9">
    <source>
        <dbReference type="HAMAP-Rule" id="MF_01375"/>
    </source>
</evidence>
<dbReference type="CDD" id="cd02586">
    <property type="entry name" value="HAD_PHN"/>
    <property type="match status" value="1"/>
</dbReference>
<feature type="active site" description="Schiff-base intermediate with substrate" evidence="9">
    <location>
        <position position="49"/>
    </location>
</feature>
<dbReference type="InterPro" id="IPR036412">
    <property type="entry name" value="HAD-like_sf"/>
</dbReference>
<evidence type="ECO:0000313" key="10">
    <source>
        <dbReference type="EMBL" id="RAV20150.1"/>
    </source>
</evidence>
<reference evidence="10 11" key="1">
    <citation type="journal article" date="2009" name="Int. J. Syst. Evol. Microbiol.">
        <title>Paenibacillus contaminans sp. nov., isolated from a contaminated laboratory plate.</title>
        <authorList>
            <person name="Chou J.H."/>
            <person name="Lee J.H."/>
            <person name="Lin M.C."/>
            <person name="Chang P.S."/>
            <person name="Arun A.B."/>
            <person name="Young C.C."/>
            <person name="Chen W.M."/>
        </authorList>
    </citation>
    <scope>NUCLEOTIDE SEQUENCE [LARGE SCALE GENOMIC DNA]</scope>
    <source>
        <strain evidence="10 11">CKOBP-6</strain>
    </source>
</reference>
<keyword evidence="11" id="KW-1185">Reference proteome</keyword>
<dbReference type="EC" id="3.11.1.1" evidence="8 9"/>
<evidence type="ECO:0000256" key="1">
    <source>
        <dbReference type="ARBA" id="ARBA00011738"/>
    </source>
</evidence>
<dbReference type="PANTHER" id="PTHR43434">
    <property type="entry name" value="PHOSPHOGLYCOLATE PHOSPHATASE"/>
    <property type="match status" value="1"/>
</dbReference>
<protein>
    <recommendedName>
        <fullName evidence="8 9">Phosphonoacetaldehyde hydrolase</fullName>
        <shortName evidence="9">Phosphonatase</shortName>
        <ecNumber evidence="8 9">3.11.1.1</ecNumber>
    </recommendedName>
    <alternativeName>
        <fullName evidence="9">Phosphonoacetaldehyde phosphonohydrolase</fullName>
    </alternativeName>
</protein>
<dbReference type="GO" id="GO:0050194">
    <property type="term" value="F:phosphonoacetaldehyde hydrolase activity"/>
    <property type="evidence" value="ECO:0007669"/>
    <property type="project" value="UniProtKB-UniRule"/>
</dbReference>
<feature type="binding site" evidence="9">
    <location>
        <position position="182"/>
    </location>
    <ligand>
        <name>Mg(2+)</name>
        <dbReference type="ChEBI" id="CHEBI:18420"/>
    </ligand>
</feature>
<gene>
    <name evidence="9" type="primary">phnX</name>
    <name evidence="10" type="ORF">DQG23_16915</name>
</gene>
<organism evidence="10 11">
    <name type="scientific">Paenibacillus contaminans</name>
    <dbReference type="NCBI Taxonomy" id="450362"/>
    <lineage>
        <taxon>Bacteria</taxon>
        <taxon>Bacillati</taxon>
        <taxon>Bacillota</taxon>
        <taxon>Bacilli</taxon>
        <taxon>Bacillales</taxon>
        <taxon>Paenibacillaceae</taxon>
        <taxon>Paenibacillus</taxon>
    </lineage>
</organism>
<dbReference type="InterPro" id="IPR006323">
    <property type="entry name" value="Phosphonoacetald_hydro"/>
</dbReference>
<dbReference type="OrthoDB" id="5504491at2"/>
<dbReference type="NCBIfam" id="TIGR01549">
    <property type="entry name" value="HAD-SF-IA-v1"/>
    <property type="match status" value="1"/>
</dbReference>
<keyword evidence="3 9" id="KW-0378">Hydrolase</keyword>
<feature type="active site" description="Nucleophile" evidence="9">
    <location>
        <position position="8"/>
    </location>
</feature>
<dbReference type="InterPro" id="IPR050155">
    <property type="entry name" value="HAD-like_hydrolase_sf"/>
</dbReference>
<dbReference type="RefSeq" id="WP_113032047.1">
    <property type="nucleotide sequence ID" value="NZ_QMFB01000009.1"/>
</dbReference>
<dbReference type="InterPro" id="IPR023214">
    <property type="entry name" value="HAD_sf"/>
</dbReference>
<dbReference type="InterPro" id="IPR006439">
    <property type="entry name" value="HAD-SF_hydro_IA"/>
</dbReference>
<accession>A0A329MKI0</accession>
<dbReference type="Gene3D" id="3.40.50.1000">
    <property type="entry name" value="HAD superfamily/HAD-like"/>
    <property type="match status" value="1"/>
</dbReference>
<comment type="cofactor">
    <cofactor evidence="9">
        <name>Mg(2+)</name>
        <dbReference type="ChEBI" id="CHEBI:18420"/>
    </cofactor>
    <text evidence="9">Binds 1 Mg(2+) ion per subunit.</text>
</comment>
<dbReference type="GO" id="GO:0006281">
    <property type="term" value="P:DNA repair"/>
    <property type="evidence" value="ECO:0007669"/>
    <property type="project" value="TreeGrafter"/>
</dbReference>
<name>A0A329MKI0_9BACL</name>
<dbReference type="GO" id="GO:0000287">
    <property type="term" value="F:magnesium ion binding"/>
    <property type="evidence" value="ECO:0007669"/>
    <property type="project" value="UniProtKB-UniRule"/>
</dbReference>
<dbReference type="HAMAP" id="MF_01375">
    <property type="entry name" value="PhnX"/>
    <property type="match status" value="1"/>
</dbReference>
<dbReference type="EMBL" id="QMFB01000009">
    <property type="protein sequence ID" value="RAV20150.1"/>
    <property type="molecule type" value="Genomic_DNA"/>
</dbReference>
<dbReference type="GO" id="GO:0019700">
    <property type="term" value="P:organic phosphonate catabolic process"/>
    <property type="evidence" value="ECO:0007669"/>
    <property type="project" value="InterPro"/>
</dbReference>
<comment type="function">
    <text evidence="7 9">Involved in phosphonate degradation.</text>
</comment>
<keyword evidence="2 9" id="KW-0479">Metal-binding</keyword>
<comment type="similarity">
    <text evidence="9">Belongs to the HAD-like hydrolase superfamily. PhnX family.</text>
</comment>
<feature type="binding site" evidence="9">
    <location>
        <position position="10"/>
    </location>
    <ligand>
        <name>Mg(2+)</name>
        <dbReference type="ChEBI" id="CHEBI:18420"/>
    </ligand>
</feature>
<evidence type="ECO:0000256" key="5">
    <source>
        <dbReference type="ARBA" id="ARBA00023270"/>
    </source>
</evidence>
<dbReference type="GO" id="GO:0008967">
    <property type="term" value="F:phosphoglycolate phosphatase activity"/>
    <property type="evidence" value="ECO:0007669"/>
    <property type="project" value="TreeGrafter"/>
</dbReference>
<evidence type="ECO:0000256" key="4">
    <source>
        <dbReference type="ARBA" id="ARBA00022842"/>
    </source>
</evidence>
<keyword evidence="5 9" id="KW-0704">Schiff base</keyword>
<dbReference type="SFLD" id="SFLDS00003">
    <property type="entry name" value="Haloacid_Dehalogenase"/>
    <property type="match status" value="1"/>
</dbReference>
<comment type="subunit">
    <text evidence="1 9">Homodimer.</text>
</comment>
<evidence type="ECO:0000256" key="3">
    <source>
        <dbReference type="ARBA" id="ARBA00022801"/>
    </source>
</evidence>
<dbReference type="SFLD" id="SFLDG01135">
    <property type="entry name" value="C1.5.6:_HAD__Beta-PGM__Phospha"/>
    <property type="match status" value="1"/>
</dbReference>
<dbReference type="PANTHER" id="PTHR43434:SF19">
    <property type="entry name" value="PHOSPHONOACETALDEHYDE HYDROLASE"/>
    <property type="match status" value="1"/>
</dbReference>
<evidence type="ECO:0000256" key="2">
    <source>
        <dbReference type="ARBA" id="ARBA00022723"/>
    </source>
</evidence>
<dbReference type="SFLD" id="SFLDG01129">
    <property type="entry name" value="C1.5:_HAD__Beta-PGM__Phosphata"/>
    <property type="match status" value="1"/>
</dbReference>
<dbReference type="NCBIfam" id="TIGR01422">
    <property type="entry name" value="phosphonatase"/>
    <property type="match status" value="1"/>
</dbReference>
<evidence type="ECO:0000313" key="11">
    <source>
        <dbReference type="Proteomes" id="UP000250369"/>
    </source>
</evidence>
<dbReference type="Pfam" id="PF00702">
    <property type="entry name" value="Hydrolase"/>
    <property type="match status" value="1"/>
</dbReference>
<evidence type="ECO:0000256" key="7">
    <source>
        <dbReference type="ARBA" id="ARBA00056573"/>
    </source>
</evidence>
<keyword evidence="4 9" id="KW-0460">Magnesium</keyword>
<comment type="caution">
    <text evidence="10">The sequence shown here is derived from an EMBL/GenBank/DDBJ whole genome shotgun (WGS) entry which is preliminary data.</text>
</comment>
<sequence length="265" mass="29554">MIKAVMADWAGTMVDYGCFAPMRVFVEVFRQKGVAITDEEARGPMGLLKRDHIRAICRMERVAEAWREKYGRFPDENDVNELYALFEPMLLSILHDYAEPIPGAVELAARLRERGILIGSTTGYTAEMMQIVAAEAKKRGYAPDMLVTPDDVPAGRPYPWMIYENAKALGVYPLSHIVKVGDTISDMQEGVNAGLWTVGVVLGSSELGMSEEKVRVCDPAELDKRIREIGERFRAAGAHYAIEHIGRLDEAIDDINRRLAAGERP</sequence>
<evidence type="ECO:0000256" key="8">
    <source>
        <dbReference type="ARBA" id="ARBA00066472"/>
    </source>
</evidence>
<evidence type="ECO:0000256" key="6">
    <source>
        <dbReference type="ARBA" id="ARBA00052005"/>
    </source>
</evidence>
<dbReference type="Proteomes" id="UP000250369">
    <property type="component" value="Unassembled WGS sequence"/>
</dbReference>